<keyword evidence="2" id="KW-1185">Reference proteome</keyword>
<dbReference type="Proteomes" id="UP000683925">
    <property type="component" value="Unassembled WGS sequence"/>
</dbReference>
<proteinExistence type="predicted"/>
<comment type="caution">
    <text evidence="1">The sequence shown here is derived from an EMBL/GenBank/DDBJ whole genome shotgun (WGS) entry which is preliminary data.</text>
</comment>
<protein>
    <submittedName>
        <fullName evidence="1">Uncharacterized protein</fullName>
    </submittedName>
</protein>
<gene>
    <name evidence="1" type="ORF">POCTA_138.1.T0670004</name>
</gene>
<organism evidence="1 2">
    <name type="scientific">Paramecium octaurelia</name>
    <dbReference type="NCBI Taxonomy" id="43137"/>
    <lineage>
        <taxon>Eukaryota</taxon>
        <taxon>Sar</taxon>
        <taxon>Alveolata</taxon>
        <taxon>Ciliophora</taxon>
        <taxon>Intramacronucleata</taxon>
        <taxon>Oligohymenophorea</taxon>
        <taxon>Peniculida</taxon>
        <taxon>Parameciidae</taxon>
        <taxon>Paramecium</taxon>
    </lineage>
</organism>
<accession>A0A8S1VH10</accession>
<sequence>MILYRDKSSVAYQSNYAYKLNPQEMNKILKVISANR</sequence>
<name>A0A8S1VH10_PAROT</name>
<reference evidence="1" key="1">
    <citation type="submission" date="2021-01" db="EMBL/GenBank/DDBJ databases">
        <authorList>
            <consortium name="Genoscope - CEA"/>
            <person name="William W."/>
        </authorList>
    </citation>
    <scope>NUCLEOTIDE SEQUENCE</scope>
</reference>
<evidence type="ECO:0000313" key="1">
    <source>
        <dbReference type="EMBL" id="CAD8176277.1"/>
    </source>
</evidence>
<dbReference type="EMBL" id="CAJJDP010000066">
    <property type="protein sequence ID" value="CAD8176277.1"/>
    <property type="molecule type" value="Genomic_DNA"/>
</dbReference>
<dbReference type="AlphaFoldDB" id="A0A8S1VH10"/>
<evidence type="ECO:0000313" key="2">
    <source>
        <dbReference type="Proteomes" id="UP000683925"/>
    </source>
</evidence>